<dbReference type="GO" id="GO:0007017">
    <property type="term" value="P:microtubule-based process"/>
    <property type="evidence" value="ECO:0007669"/>
    <property type="project" value="InterPro"/>
</dbReference>
<dbReference type="InterPro" id="IPR017975">
    <property type="entry name" value="Tubulin_CS"/>
</dbReference>
<dbReference type="InterPro" id="IPR003008">
    <property type="entry name" value="Tubulin_FtsZ_GTPase"/>
</dbReference>
<evidence type="ECO:0000256" key="2">
    <source>
        <dbReference type="ARBA" id="ARBA00022701"/>
    </source>
</evidence>
<keyword evidence="3 5" id="KW-0547">Nucleotide-binding</keyword>
<dbReference type="SUPFAM" id="SSF55307">
    <property type="entry name" value="Tubulin C-terminal domain-like"/>
    <property type="match status" value="1"/>
</dbReference>
<dbReference type="Gene3D" id="3.40.50.1440">
    <property type="entry name" value="Tubulin/FtsZ, GTPase domain"/>
    <property type="match status" value="1"/>
</dbReference>
<sequence length="474" mass="51287">MREMLVIQTGQCGNQIGTEFWRTVLREHSLHGTSYTDAMSTFFRNVNQRGHDLPLYSTISNLKARSVVIDMEEGVVNALLGSDLGGIFDESLIITDPIGRGSGNNFAEGYKTYGEAHGDRILEVVRKTIEACDSPQGFLFFSSLGGGTGSGLGARAIELISEAFEGLSILSAPIIPSRETDDVVTSPYNTIFSMASLATSADVIIPFDNESITNCVRMLGEKKVNPDKAATQAAKVRGVDPFANQQEKGQKRRPFKEVNQTVATALSCITSSMRFGGEMNVDLNELAINLVPFPELNFVCTSLAPLPMAPPAATIQAAVRNLLLPQNQLILSTGTQGPSFSLATAILARGENINSGELSSAVARLQGAGLVHPSWGSQGVKVGLSSGRPPHASCDAVCLRNGPQILETVGHVKSSFDKMRKSRMYLHHYEKILGPEEIEFRSQVVDTIIQGYQELSRTRGERRVVEIDVAPIVY</sequence>
<dbReference type="EMBL" id="VDLU01000001">
    <property type="protein sequence ID" value="TNJ30001.1"/>
    <property type="molecule type" value="Genomic_DNA"/>
</dbReference>
<keyword evidence="4 5" id="KW-0342">GTP-binding</keyword>
<dbReference type="InterPro" id="IPR004057">
    <property type="entry name" value="Epsilon_tubulin"/>
</dbReference>
<evidence type="ECO:0000256" key="4">
    <source>
        <dbReference type="ARBA" id="ARBA00023134"/>
    </source>
</evidence>
<dbReference type="OrthoDB" id="1662883at2759"/>
<dbReference type="Proteomes" id="UP000315496">
    <property type="component" value="Chromosome 1"/>
</dbReference>
<dbReference type="Pfam" id="PF00091">
    <property type="entry name" value="Tubulin"/>
    <property type="match status" value="1"/>
</dbReference>
<evidence type="ECO:0000256" key="3">
    <source>
        <dbReference type="ARBA" id="ARBA00022741"/>
    </source>
</evidence>
<dbReference type="GO" id="GO:0005874">
    <property type="term" value="C:microtubule"/>
    <property type="evidence" value="ECO:0007669"/>
    <property type="project" value="UniProtKB-KW"/>
</dbReference>
<dbReference type="InterPro" id="IPR000217">
    <property type="entry name" value="Tubulin"/>
</dbReference>
<dbReference type="PROSITE" id="PS00227">
    <property type="entry name" value="TUBULIN"/>
    <property type="match status" value="1"/>
</dbReference>
<gene>
    <name evidence="7" type="ORF">GMRT_13581</name>
</gene>
<dbReference type="FunFam" id="3.40.50.1440:FF:000049">
    <property type="entry name" value="Tubulin gamma chain"/>
    <property type="match status" value="1"/>
</dbReference>
<accession>A0A4Z1TBV7</accession>
<proteinExistence type="inferred from homology"/>
<dbReference type="PANTHER" id="PTHR11588">
    <property type="entry name" value="TUBULIN"/>
    <property type="match status" value="1"/>
</dbReference>
<dbReference type="SUPFAM" id="SSF52490">
    <property type="entry name" value="Tubulin nucleotide-binding domain-like"/>
    <property type="match status" value="1"/>
</dbReference>
<dbReference type="SMART" id="SM00864">
    <property type="entry name" value="Tubulin"/>
    <property type="match status" value="1"/>
</dbReference>
<evidence type="ECO:0000313" key="7">
    <source>
        <dbReference type="EMBL" id="TNJ30001.1"/>
    </source>
</evidence>
<keyword evidence="2 5" id="KW-0493">Microtubule</keyword>
<comment type="similarity">
    <text evidence="1 5">Belongs to the tubulin family.</text>
</comment>
<dbReference type="InterPro" id="IPR008280">
    <property type="entry name" value="Tub_FtsZ_C"/>
</dbReference>
<dbReference type="PRINTS" id="PR01519">
    <property type="entry name" value="EPSLNTUBULIN"/>
</dbReference>
<evidence type="ECO:0000256" key="5">
    <source>
        <dbReference type="RuleBase" id="RU000352"/>
    </source>
</evidence>
<dbReference type="VEuPathDB" id="GiardiaDB:GMRT_13581"/>
<evidence type="ECO:0000256" key="1">
    <source>
        <dbReference type="ARBA" id="ARBA00009636"/>
    </source>
</evidence>
<keyword evidence="8" id="KW-1185">Reference proteome</keyword>
<dbReference type="AlphaFoldDB" id="A0A4Z1TBV7"/>
<evidence type="ECO:0000259" key="6">
    <source>
        <dbReference type="SMART" id="SM00864"/>
    </source>
</evidence>
<evidence type="ECO:0000313" key="8">
    <source>
        <dbReference type="Proteomes" id="UP000315496"/>
    </source>
</evidence>
<protein>
    <submittedName>
        <fullName evidence="7">Epsilon-tubulin</fullName>
    </submittedName>
</protein>
<comment type="caution">
    <text evidence="7">The sequence shown here is derived from an EMBL/GenBank/DDBJ whole genome shotgun (WGS) entry which is preliminary data.</text>
</comment>
<dbReference type="GO" id="GO:0005525">
    <property type="term" value="F:GTP binding"/>
    <property type="evidence" value="ECO:0007669"/>
    <property type="project" value="UniProtKB-UniRule"/>
</dbReference>
<name>A0A4Z1TBV7_GIAMU</name>
<dbReference type="InterPro" id="IPR036525">
    <property type="entry name" value="Tubulin/FtsZ_GTPase_sf"/>
</dbReference>
<reference evidence="7 8" key="1">
    <citation type="submission" date="2019-05" db="EMBL/GenBank/DDBJ databases">
        <title>The compact genome of Giardia muris reveals important steps in the evolution of intestinal protozoan parasites.</title>
        <authorList>
            <person name="Xu F."/>
            <person name="Jimenez-Gonzalez A."/>
            <person name="Einarsson E."/>
            <person name="Astvaldsson A."/>
            <person name="Peirasmaki D."/>
            <person name="Eckmann L."/>
            <person name="Andersson J.O."/>
            <person name="Svard S.G."/>
            <person name="Jerlstrom-Hultqvist J."/>
        </authorList>
    </citation>
    <scope>NUCLEOTIDE SEQUENCE [LARGE SCALE GENOMIC DNA]</scope>
    <source>
        <strain evidence="7 8">Roberts-Thomson</strain>
    </source>
</reference>
<feature type="domain" description="Tubulin/FtsZ GTPase" evidence="6">
    <location>
        <begin position="65"/>
        <end position="277"/>
    </location>
</feature>
<dbReference type="PRINTS" id="PR01161">
    <property type="entry name" value="TUBULIN"/>
</dbReference>
<organism evidence="7 8">
    <name type="scientific">Giardia muris</name>
    <dbReference type="NCBI Taxonomy" id="5742"/>
    <lineage>
        <taxon>Eukaryota</taxon>
        <taxon>Metamonada</taxon>
        <taxon>Diplomonadida</taxon>
        <taxon>Hexamitidae</taxon>
        <taxon>Giardiinae</taxon>
        <taxon>Giardia</taxon>
    </lineage>
</organism>